<dbReference type="InterPro" id="IPR011051">
    <property type="entry name" value="RmlC_Cupin_sf"/>
</dbReference>
<dbReference type="EMBL" id="CP043661">
    <property type="protein sequence ID" value="QNE17407.1"/>
    <property type="molecule type" value="Genomic_DNA"/>
</dbReference>
<organism evidence="1 2">
    <name type="scientific">Kribbella qitaiheensis</name>
    <dbReference type="NCBI Taxonomy" id="1544730"/>
    <lineage>
        <taxon>Bacteria</taxon>
        <taxon>Bacillati</taxon>
        <taxon>Actinomycetota</taxon>
        <taxon>Actinomycetes</taxon>
        <taxon>Propionibacteriales</taxon>
        <taxon>Kribbellaceae</taxon>
        <taxon>Kribbella</taxon>
    </lineage>
</organism>
<name>A0A7G6WTU2_9ACTN</name>
<evidence type="ECO:0000313" key="2">
    <source>
        <dbReference type="Proteomes" id="UP000515563"/>
    </source>
</evidence>
<keyword evidence="2" id="KW-1185">Reference proteome</keyword>
<evidence type="ECO:0000313" key="1">
    <source>
        <dbReference type="EMBL" id="QNE17407.1"/>
    </source>
</evidence>
<dbReference type="Gene3D" id="2.60.120.10">
    <property type="entry name" value="Jelly Rolls"/>
    <property type="match status" value="1"/>
</dbReference>
<accession>A0A7G6WTU2</accession>
<reference evidence="1 2" key="2">
    <citation type="journal article" date="2020" name="Microbiol. Resour. Announc.">
        <title>Antarctic desert soil bacteria exhibit high novel natural product potential, evaluated through long-read genome sequencing and comparative genomics.</title>
        <authorList>
            <person name="Benaud N."/>
            <person name="Edwards R.J."/>
            <person name="Amos T.G."/>
            <person name="D'Agostino P.M."/>
            <person name="Gutierrez-Chavez C."/>
            <person name="Montgomery K."/>
            <person name="Nicetic I."/>
            <person name="Ferrari B.C."/>
        </authorList>
    </citation>
    <scope>NUCLEOTIDE SEQUENCE [LARGE SCALE GENOMIC DNA]</scope>
    <source>
        <strain evidence="1 2">SPB151</strain>
    </source>
</reference>
<dbReference type="InterPro" id="IPR014710">
    <property type="entry name" value="RmlC-like_jellyroll"/>
</dbReference>
<dbReference type="InterPro" id="IPR010282">
    <property type="entry name" value="Uncharacterised_HutD/Ves"/>
</dbReference>
<dbReference type="SUPFAM" id="SSF51182">
    <property type="entry name" value="RmlC-like cupins"/>
    <property type="match status" value="1"/>
</dbReference>
<protein>
    <submittedName>
        <fullName evidence="1">HutD family protein</fullName>
    </submittedName>
</protein>
<dbReference type="PANTHER" id="PTHR37943:SF1">
    <property type="entry name" value="PROTEIN VES"/>
    <property type="match status" value="1"/>
</dbReference>
<sequence length="252" mass="27252">MKPLIGLNRLDSSAALSGPRFPALAAAGGVIVGRSGSSGGTGRPRESQWQFMRLLQDISSTRLGSCGSRCREQQEVGRYRDRLAVRFRTTSVGALMTAGSRPHRAVRVLRPELVEAIAWRNGAGTTRELVDDPAGWRLSVAELERNAAFSEFEGLDRVFMPLVDVVLWIDGVRRPVGRCTVASFPGEASVAVELVAGAGRAVNLMTVRGRCSGGLAVVSRVEWERRDHDASGLFVDLGAEVVEVEVRVDTRP</sequence>
<reference evidence="2" key="1">
    <citation type="submission" date="2019-09" db="EMBL/GenBank/DDBJ databases">
        <title>Antimicrobial potential of Antarctic Bacteria.</title>
        <authorList>
            <person name="Benaud N."/>
            <person name="Edwards R.J."/>
            <person name="Ferrari B.C."/>
        </authorList>
    </citation>
    <scope>NUCLEOTIDE SEQUENCE [LARGE SCALE GENOMIC DNA]</scope>
    <source>
        <strain evidence="2">SPB151</strain>
    </source>
</reference>
<dbReference type="PANTHER" id="PTHR37943">
    <property type="entry name" value="PROTEIN VES"/>
    <property type="match status" value="1"/>
</dbReference>
<dbReference type="Proteomes" id="UP000515563">
    <property type="component" value="Chromosome"/>
</dbReference>
<gene>
    <name evidence="1" type="ORF">F1D05_05070</name>
</gene>
<dbReference type="AlphaFoldDB" id="A0A7G6WTU2"/>
<dbReference type="Pfam" id="PF05962">
    <property type="entry name" value="HutD"/>
    <property type="match status" value="1"/>
</dbReference>
<dbReference type="KEGG" id="kqi:F1D05_05070"/>
<proteinExistence type="predicted"/>